<feature type="domain" description="4Fe-4S ferredoxin-type" evidence="4">
    <location>
        <begin position="181"/>
        <end position="210"/>
    </location>
</feature>
<evidence type="ECO:0000256" key="3">
    <source>
        <dbReference type="ARBA" id="ARBA00023014"/>
    </source>
</evidence>
<evidence type="ECO:0000313" key="5">
    <source>
        <dbReference type="EMBL" id="MBO8477262.1"/>
    </source>
</evidence>
<dbReference type="SUPFAM" id="SSF54862">
    <property type="entry name" value="4Fe-4S ferredoxins"/>
    <property type="match status" value="1"/>
</dbReference>
<evidence type="ECO:0000313" key="6">
    <source>
        <dbReference type="Proteomes" id="UP000823598"/>
    </source>
</evidence>
<reference evidence="5" key="2">
    <citation type="journal article" date="2021" name="PeerJ">
        <title>Extensive microbial diversity within the chicken gut microbiome revealed by metagenomics and culture.</title>
        <authorList>
            <person name="Gilroy R."/>
            <person name="Ravi A."/>
            <person name="Getino M."/>
            <person name="Pursley I."/>
            <person name="Horton D.L."/>
            <person name="Alikhan N.F."/>
            <person name="Baker D."/>
            <person name="Gharbi K."/>
            <person name="Hall N."/>
            <person name="Watson M."/>
            <person name="Adriaenssens E.M."/>
            <person name="Foster-Nyarko E."/>
            <person name="Jarju S."/>
            <person name="Secka A."/>
            <person name="Antonio M."/>
            <person name="Oren A."/>
            <person name="Chaudhuri R.R."/>
            <person name="La Ragione R."/>
            <person name="Hildebrand F."/>
            <person name="Pallen M.J."/>
        </authorList>
    </citation>
    <scope>NUCLEOTIDE SEQUENCE</scope>
    <source>
        <strain evidence="5">6919</strain>
    </source>
</reference>
<dbReference type="AlphaFoldDB" id="A0A9D9IR88"/>
<reference evidence="5" key="1">
    <citation type="submission" date="2020-10" db="EMBL/GenBank/DDBJ databases">
        <authorList>
            <person name="Gilroy R."/>
        </authorList>
    </citation>
    <scope>NUCLEOTIDE SEQUENCE</scope>
    <source>
        <strain evidence="5">6919</strain>
    </source>
</reference>
<keyword evidence="1" id="KW-0479">Metal-binding</keyword>
<feature type="domain" description="4Fe-4S ferredoxin-type" evidence="4">
    <location>
        <begin position="211"/>
        <end position="240"/>
    </location>
</feature>
<dbReference type="InterPro" id="IPR029039">
    <property type="entry name" value="Flavoprotein-like_sf"/>
</dbReference>
<keyword evidence="3" id="KW-0411">Iron-sulfur</keyword>
<gene>
    <name evidence="5" type="ORF">IAB88_09785</name>
</gene>
<protein>
    <submittedName>
        <fullName evidence="5">4Fe-4S binding protein</fullName>
    </submittedName>
</protein>
<proteinExistence type="predicted"/>
<dbReference type="InterPro" id="IPR017900">
    <property type="entry name" value="4Fe4S_Fe_S_CS"/>
</dbReference>
<dbReference type="EMBL" id="JADIMC010000116">
    <property type="protein sequence ID" value="MBO8477262.1"/>
    <property type="molecule type" value="Genomic_DNA"/>
</dbReference>
<name>A0A9D9IR88_9BACT</name>
<keyword evidence="2" id="KW-0408">Iron</keyword>
<dbReference type="PROSITE" id="PS51379">
    <property type="entry name" value="4FE4S_FER_2"/>
    <property type="match status" value="2"/>
</dbReference>
<dbReference type="InterPro" id="IPR017896">
    <property type="entry name" value="4Fe4S_Fe-S-bd"/>
</dbReference>
<dbReference type="Pfam" id="PF13187">
    <property type="entry name" value="Fer4_9"/>
    <property type="match status" value="1"/>
</dbReference>
<dbReference type="GO" id="GO:0046872">
    <property type="term" value="F:metal ion binding"/>
    <property type="evidence" value="ECO:0007669"/>
    <property type="project" value="UniProtKB-KW"/>
</dbReference>
<evidence type="ECO:0000259" key="4">
    <source>
        <dbReference type="PROSITE" id="PS51379"/>
    </source>
</evidence>
<accession>A0A9D9IR88</accession>
<comment type="caution">
    <text evidence="5">The sequence shown here is derived from an EMBL/GenBank/DDBJ whole genome shotgun (WGS) entry which is preliminary data.</text>
</comment>
<sequence>MENAQTTDIIYFSPTHSSEKIAKAIASGIGMPRRKIFDLTYDEAECGIKISEYDLAIICVPVYAGRVAPTAATRLQRLKASGSKAIVAVTYGNRDYDDALVELYDIAVASGFNPIAAAAFIGEHSYSRPNMPIAEGRPDANDIASAKQFGKECLKKLHLAIKNDLHIKGNRPYRELKPSSADIPVSTAECAGCGECIDICPTHAISYANNNTIITDSAKCIKCCACVKGCPIGARIFDTPFTSYLHQNFSKRREPEFFI</sequence>
<dbReference type="PANTHER" id="PTHR43122">
    <property type="entry name" value="FERREDOXIN SUBUNIT OF PYRUVATE:FLAVODOXIN OXIDOREDUCTASE-RELATED"/>
    <property type="match status" value="1"/>
</dbReference>
<dbReference type="Proteomes" id="UP000823598">
    <property type="component" value="Unassembled WGS sequence"/>
</dbReference>
<dbReference type="Gene3D" id="3.30.70.20">
    <property type="match status" value="1"/>
</dbReference>
<organism evidence="5 6">
    <name type="scientific">Candidatus Limisoma faecipullorum</name>
    <dbReference type="NCBI Taxonomy" id="2840854"/>
    <lineage>
        <taxon>Bacteria</taxon>
        <taxon>Pseudomonadati</taxon>
        <taxon>Bacteroidota</taxon>
        <taxon>Bacteroidia</taxon>
        <taxon>Bacteroidales</taxon>
        <taxon>Candidatus Limisoma</taxon>
    </lineage>
</organism>
<dbReference type="PANTHER" id="PTHR43122:SF1">
    <property type="entry name" value="IRON-SULFUR-BINDING PROTEIN"/>
    <property type="match status" value="1"/>
</dbReference>
<dbReference type="SUPFAM" id="SSF52218">
    <property type="entry name" value="Flavoproteins"/>
    <property type="match status" value="1"/>
</dbReference>
<dbReference type="Gene3D" id="3.40.50.360">
    <property type="match status" value="1"/>
</dbReference>
<evidence type="ECO:0000256" key="2">
    <source>
        <dbReference type="ARBA" id="ARBA00023004"/>
    </source>
</evidence>
<dbReference type="PROSITE" id="PS00198">
    <property type="entry name" value="4FE4S_FER_1"/>
    <property type="match status" value="1"/>
</dbReference>
<evidence type="ECO:0000256" key="1">
    <source>
        <dbReference type="ARBA" id="ARBA00022723"/>
    </source>
</evidence>
<dbReference type="GO" id="GO:0051536">
    <property type="term" value="F:iron-sulfur cluster binding"/>
    <property type="evidence" value="ECO:0007669"/>
    <property type="project" value="UniProtKB-KW"/>
</dbReference>